<dbReference type="Gene3D" id="1.25.10.10">
    <property type="entry name" value="Leucine-rich Repeat Variant"/>
    <property type="match status" value="1"/>
</dbReference>
<dbReference type="GO" id="GO:0043539">
    <property type="term" value="F:protein serine/threonine kinase activator activity"/>
    <property type="evidence" value="ECO:0007669"/>
    <property type="project" value="TreeGrafter"/>
</dbReference>
<dbReference type="GO" id="GO:0035556">
    <property type="term" value="P:intracellular signal transduction"/>
    <property type="evidence" value="ECO:0007669"/>
    <property type="project" value="TreeGrafter"/>
</dbReference>
<accession>A0A199W2D0</accession>
<dbReference type="PANTHER" id="PTHR10182:SF12">
    <property type="entry name" value="OS07G0585100 PROTEIN"/>
    <property type="match status" value="1"/>
</dbReference>
<evidence type="ECO:0000313" key="2">
    <source>
        <dbReference type="EMBL" id="OAY83637.1"/>
    </source>
</evidence>
<dbReference type="InterPro" id="IPR011989">
    <property type="entry name" value="ARM-like"/>
</dbReference>
<gene>
    <name evidence="2" type="ORF">ACMD2_23313</name>
</gene>
<dbReference type="PANTHER" id="PTHR10182">
    <property type="entry name" value="CALCIUM-BINDING PROTEIN 39-RELATED"/>
    <property type="match status" value="1"/>
</dbReference>
<dbReference type="EMBL" id="LSRQ01000327">
    <property type="protein sequence ID" value="OAY83637.1"/>
    <property type="molecule type" value="Genomic_DNA"/>
</dbReference>
<name>A0A199W2D0_ANACO</name>
<dbReference type="InterPro" id="IPR016024">
    <property type="entry name" value="ARM-type_fold"/>
</dbReference>
<dbReference type="STRING" id="4615.A0A199W2D0"/>
<evidence type="ECO:0000313" key="3">
    <source>
        <dbReference type="Proteomes" id="UP000092600"/>
    </source>
</evidence>
<comment type="caution">
    <text evidence="2">The sequence shown here is derived from an EMBL/GenBank/DDBJ whole genome shotgun (WGS) entry which is preliminary data.</text>
</comment>
<proteinExistence type="inferred from homology"/>
<reference evidence="2 3" key="1">
    <citation type="journal article" date="2016" name="DNA Res.">
        <title>The draft genome of MD-2 pineapple using hybrid error correction of long reads.</title>
        <authorList>
            <person name="Redwan R.M."/>
            <person name="Saidin A."/>
            <person name="Kumar S.V."/>
        </authorList>
    </citation>
    <scope>NUCLEOTIDE SEQUENCE [LARGE SCALE GENOMIC DNA]</scope>
    <source>
        <strain evidence="3">cv. MD2</strain>
        <tissue evidence="2">Leaf</tissue>
    </source>
</reference>
<organism evidence="2 3">
    <name type="scientific">Ananas comosus</name>
    <name type="common">Pineapple</name>
    <name type="synonym">Ananas ananas</name>
    <dbReference type="NCBI Taxonomy" id="4615"/>
    <lineage>
        <taxon>Eukaryota</taxon>
        <taxon>Viridiplantae</taxon>
        <taxon>Streptophyta</taxon>
        <taxon>Embryophyta</taxon>
        <taxon>Tracheophyta</taxon>
        <taxon>Spermatophyta</taxon>
        <taxon>Magnoliopsida</taxon>
        <taxon>Liliopsida</taxon>
        <taxon>Poales</taxon>
        <taxon>Bromeliaceae</taxon>
        <taxon>Bromelioideae</taxon>
        <taxon>Ananas</taxon>
    </lineage>
</organism>
<dbReference type="Pfam" id="PF08569">
    <property type="entry name" value="Mo25"/>
    <property type="match status" value="1"/>
</dbReference>
<dbReference type="SUPFAM" id="SSF48371">
    <property type="entry name" value="ARM repeat"/>
    <property type="match status" value="1"/>
</dbReference>
<comment type="similarity">
    <text evidence="1">Belongs to the Mo25 family.</text>
</comment>
<dbReference type="InterPro" id="IPR013878">
    <property type="entry name" value="Mo25"/>
</dbReference>
<dbReference type="AlphaFoldDB" id="A0A199W2D0"/>
<dbReference type="Proteomes" id="UP000092600">
    <property type="component" value="Unassembled WGS sequence"/>
</dbReference>
<sequence>MTIRIEAFHVIKLFIANQNKPREIVFILAKNKEKLLRHIEEIKMEKGDDQFEADKSQVIQEIAGL</sequence>
<evidence type="ECO:0000256" key="1">
    <source>
        <dbReference type="ARBA" id="ARBA00011012"/>
    </source>
</evidence>
<protein>
    <submittedName>
        <fullName evidence="2">Putative MO25-like protein</fullName>
    </submittedName>
</protein>